<reference evidence="3" key="2">
    <citation type="submission" date="2020-05" db="UniProtKB">
        <authorList>
            <consortium name="EnsemblMetazoa"/>
        </authorList>
    </citation>
    <scope>IDENTIFICATION</scope>
    <source>
        <strain evidence="3">IAEA</strain>
    </source>
</reference>
<name>A0A1A9ZN30_GLOPL</name>
<dbReference type="EnsemblMetazoa" id="GPAI019803-RA">
    <property type="protein sequence ID" value="GPAI019803-PA"/>
    <property type="gene ID" value="GPAI019803"/>
</dbReference>
<feature type="transmembrane region" description="Helical" evidence="2">
    <location>
        <begin position="34"/>
        <end position="59"/>
    </location>
</feature>
<keyword evidence="2" id="KW-0472">Membrane</keyword>
<dbReference type="VEuPathDB" id="VectorBase:GPAI019803"/>
<evidence type="ECO:0000256" key="2">
    <source>
        <dbReference type="SAM" id="Phobius"/>
    </source>
</evidence>
<evidence type="ECO:0000313" key="4">
    <source>
        <dbReference type="Proteomes" id="UP000092445"/>
    </source>
</evidence>
<accession>A0A1A9ZN30</accession>
<sequence length="119" mass="12953">MTFVFKPFPLFQIESPRPAVISSTWPAGDKINDLYFNFNSLCFSISPTVGFVIFALCGIQQNFVQILSILTAIIQKKRGNCYGIVTVQHFGINKKKNSSNTQGTADIAAPSGDATVDSS</sequence>
<dbReference type="Proteomes" id="UP000092445">
    <property type="component" value="Unassembled WGS sequence"/>
</dbReference>
<proteinExistence type="predicted"/>
<reference evidence="4" key="1">
    <citation type="submission" date="2014-03" db="EMBL/GenBank/DDBJ databases">
        <authorList>
            <person name="Aksoy S."/>
            <person name="Warren W."/>
            <person name="Wilson R.K."/>
        </authorList>
    </citation>
    <scope>NUCLEOTIDE SEQUENCE [LARGE SCALE GENOMIC DNA]</scope>
    <source>
        <strain evidence="4">IAEA</strain>
    </source>
</reference>
<keyword evidence="2" id="KW-0812">Transmembrane</keyword>
<keyword evidence="4" id="KW-1185">Reference proteome</keyword>
<protein>
    <submittedName>
        <fullName evidence="3">Uncharacterized protein</fullName>
    </submittedName>
</protein>
<keyword evidence="2" id="KW-1133">Transmembrane helix</keyword>
<dbReference type="AlphaFoldDB" id="A0A1A9ZN30"/>
<feature type="region of interest" description="Disordered" evidence="1">
    <location>
        <begin position="96"/>
        <end position="119"/>
    </location>
</feature>
<evidence type="ECO:0000313" key="3">
    <source>
        <dbReference type="EnsemblMetazoa" id="GPAI019803-PA"/>
    </source>
</evidence>
<organism evidence="3 4">
    <name type="scientific">Glossina pallidipes</name>
    <name type="common">Tsetse fly</name>
    <dbReference type="NCBI Taxonomy" id="7398"/>
    <lineage>
        <taxon>Eukaryota</taxon>
        <taxon>Metazoa</taxon>
        <taxon>Ecdysozoa</taxon>
        <taxon>Arthropoda</taxon>
        <taxon>Hexapoda</taxon>
        <taxon>Insecta</taxon>
        <taxon>Pterygota</taxon>
        <taxon>Neoptera</taxon>
        <taxon>Endopterygota</taxon>
        <taxon>Diptera</taxon>
        <taxon>Brachycera</taxon>
        <taxon>Muscomorpha</taxon>
        <taxon>Hippoboscoidea</taxon>
        <taxon>Glossinidae</taxon>
        <taxon>Glossina</taxon>
    </lineage>
</organism>
<evidence type="ECO:0000256" key="1">
    <source>
        <dbReference type="SAM" id="MobiDB-lite"/>
    </source>
</evidence>